<sequence length="489" mass="54384">MNVLLVEDEESIREAFAMGLSERGYVVQTAPDGEEGLRCFRTSPPDILVLDMVMPGLSGLEVLQEVRSEDPDIPVIVLTARGTVKDAVEAMRLGAFDFVTKNIDMDELFHSLTNAVRFLSLSREARYWTGKESGRYSLDRMVAVSPRSRELRQNVAGLVGNDRVTVLLQGESGTGKEYMAKVLHYNGPSGDRPFIEVDCPAIPADLFESELFGHEKGSFTGATGRRVGMVELAEGGTVLLDEIGDLPLPLQAKLLRVIEERTIRRVGGGLSFPVNVRFMAATHRDLRIAVREGRFREDLFYRLNVVTLTIPPLRERREDIVPIAELFLHQSTQTFRKTIRRISPEAQDVLRNYDYPGNIRELSNLVERAVLFCSGPQLEVSHFPADLTGKKGASSPNTRLAALEGDREGLHFPFQTGKDTLDSLERRVIEKILQMSGGNKSRAASLLGISRWALDRKLKGNRSSSEVSAEPFSPTGDPKTRRGHPDVSR</sequence>
<feature type="domain" description="Response regulatory" evidence="11">
    <location>
        <begin position="2"/>
        <end position="116"/>
    </location>
</feature>
<keyword evidence="6" id="KW-0238">DNA-binding</keyword>
<dbReference type="Gene3D" id="1.10.10.60">
    <property type="entry name" value="Homeodomain-like"/>
    <property type="match status" value="1"/>
</dbReference>
<keyword evidence="1 8" id="KW-0597">Phosphoprotein</keyword>
<evidence type="ECO:0000313" key="14">
    <source>
        <dbReference type="Proteomes" id="UP000029452"/>
    </source>
</evidence>
<dbReference type="SMART" id="SM00448">
    <property type="entry name" value="REC"/>
    <property type="match status" value="1"/>
</dbReference>
<dbReference type="PANTHER" id="PTHR32071">
    <property type="entry name" value="TRANSCRIPTIONAL REGULATORY PROTEIN"/>
    <property type="match status" value="1"/>
</dbReference>
<dbReference type="PROSITE" id="PS00675">
    <property type="entry name" value="SIGMA54_INTERACT_1"/>
    <property type="match status" value="1"/>
</dbReference>
<dbReference type="Pfam" id="PF25601">
    <property type="entry name" value="AAA_lid_14"/>
    <property type="match status" value="1"/>
</dbReference>
<dbReference type="InterPro" id="IPR003593">
    <property type="entry name" value="AAA+_ATPase"/>
</dbReference>
<dbReference type="FunFam" id="3.40.50.300:FF:000006">
    <property type="entry name" value="DNA-binding transcriptional regulator NtrC"/>
    <property type="match status" value="1"/>
</dbReference>
<dbReference type="PRINTS" id="PR01590">
    <property type="entry name" value="HTHFIS"/>
</dbReference>
<dbReference type="OMA" id="CEMDLEL"/>
<dbReference type="Gene3D" id="3.40.50.2300">
    <property type="match status" value="1"/>
</dbReference>
<dbReference type="SMART" id="SM00382">
    <property type="entry name" value="AAA"/>
    <property type="match status" value="1"/>
</dbReference>
<accession>A0A094W6Y7</accession>
<evidence type="ECO:0000256" key="3">
    <source>
        <dbReference type="ARBA" id="ARBA00022840"/>
    </source>
</evidence>
<evidence type="ECO:0000259" key="11">
    <source>
        <dbReference type="PROSITE" id="PS50110"/>
    </source>
</evidence>
<keyword evidence="4" id="KW-0902">Two-component regulatory system</keyword>
<protein>
    <submittedName>
        <fullName evidence="13">Sigma-54-dependent Fis family transcriptional regulator</fullName>
    </submittedName>
    <submittedName>
        <fullName evidence="12">Transcriptional regulator, Fis family</fullName>
    </submittedName>
</protein>
<reference evidence="12 14" key="1">
    <citation type="submission" date="2014-06" db="EMBL/GenBank/DDBJ databases">
        <title>Draft genome sequence of iron oxidizing acidophile Leptospirillum ferriphilum DSM14647.</title>
        <authorList>
            <person name="Cardenas J.P."/>
            <person name="Lazcano M."/>
            <person name="Ossandon F.J."/>
            <person name="Corbett M."/>
            <person name="Holmes D.S."/>
            <person name="Watkin E."/>
        </authorList>
    </citation>
    <scope>NUCLEOTIDE SEQUENCE [LARGE SCALE GENOMIC DNA]</scope>
    <source>
        <strain evidence="12 14">DSM 14647</strain>
    </source>
</reference>
<dbReference type="GO" id="GO:0006355">
    <property type="term" value="P:regulation of DNA-templated transcription"/>
    <property type="evidence" value="ECO:0007669"/>
    <property type="project" value="InterPro"/>
</dbReference>
<evidence type="ECO:0000259" key="10">
    <source>
        <dbReference type="PROSITE" id="PS50045"/>
    </source>
</evidence>
<dbReference type="EMBL" id="JPGK01000007">
    <property type="protein sequence ID" value="KGA93243.1"/>
    <property type="molecule type" value="Genomic_DNA"/>
</dbReference>
<dbReference type="FunFam" id="3.40.50.2300:FF:000001">
    <property type="entry name" value="DNA-binding response regulator PhoB"/>
    <property type="match status" value="1"/>
</dbReference>
<reference evidence="13 15" key="2">
    <citation type="submission" date="2016-11" db="EMBL/GenBank/DDBJ databases">
        <title>Comparative genomics of co-occurring bacteria in distinct bioleaching systems unravels niche-specific adaptation.</title>
        <authorList>
            <person name="Zhang X."/>
            <person name="Liu X."/>
            <person name="Yin H."/>
        </authorList>
    </citation>
    <scope>NUCLEOTIDE SEQUENCE [LARGE SCALE GENOMIC DNA]</scope>
    <source>
        <strain evidence="13 15">DX</strain>
    </source>
</reference>
<feature type="region of interest" description="Disordered" evidence="9">
    <location>
        <begin position="459"/>
        <end position="489"/>
    </location>
</feature>
<feature type="modified residue" description="4-aspartylphosphate" evidence="8">
    <location>
        <position position="51"/>
    </location>
</feature>
<dbReference type="InterPro" id="IPR027417">
    <property type="entry name" value="P-loop_NTPase"/>
</dbReference>
<dbReference type="GO" id="GO:0043565">
    <property type="term" value="F:sequence-specific DNA binding"/>
    <property type="evidence" value="ECO:0007669"/>
    <property type="project" value="InterPro"/>
</dbReference>
<evidence type="ECO:0000313" key="12">
    <source>
        <dbReference type="EMBL" id="KGA93243.1"/>
    </source>
</evidence>
<evidence type="ECO:0000256" key="9">
    <source>
        <dbReference type="SAM" id="MobiDB-lite"/>
    </source>
</evidence>
<dbReference type="Proteomes" id="UP000029452">
    <property type="component" value="Unassembled WGS sequence"/>
</dbReference>
<dbReference type="CDD" id="cd00009">
    <property type="entry name" value="AAA"/>
    <property type="match status" value="1"/>
</dbReference>
<evidence type="ECO:0000256" key="1">
    <source>
        <dbReference type="ARBA" id="ARBA00022553"/>
    </source>
</evidence>
<dbReference type="PROSITE" id="PS00676">
    <property type="entry name" value="SIGMA54_INTERACT_2"/>
    <property type="match status" value="1"/>
</dbReference>
<feature type="domain" description="Sigma-54 factor interaction" evidence="10">
    <location>
        <begin position="141"/>
        <end position="371"/>
    </location>
</feature>
<keyword evidence="5" id="KW-0805">Transcription regulation</keyword>
<feature type="compositionally biased region" description="Basic and acidic residues" evidence="9">
    <location>
        <begin position="478"/>
        <end position="489"/>
    </location>
</feature>
<evidence type="ECO:0000256" key="8">
    <source>
        <dbReference type="PROSITE-ProRule" id="PRU00169"/>
    </source>
</evidence>
<evidence type="ECO:0000256" key="5">
    <source>
        <dbReference type="ARBA" id="ARBA00023015"/>
    </source>
</evidence>
<dbReference type="InterPro" id="IPR025943">
    <property type="entry name" value="Sigma_54_int_dom_ATP-bd_2"/>
</dbReference>
<dbReference type="PATRIC" id="fig|178606.4.peg.1872"/>
<dbReference type="InterPro" id="IPR025944">
    <property type="entry name" value="Sigma_54_int_dom_CS"/>
</dbReference>
<dbReference type="PROSITE" id="PS00688">
    <property type="entry name" value="SIGMA54_INTERACT_3"/>
    <property type="match status" value="1"/>
</dbReference>
<dbReference type="InterPro" id="IPR009057">
    <property type="entry name" value="Homeodomain-like_sf"/>
</dbReference>
<dbReference type="InterPro" id="IPR001789">
    <property type="entry name" value="Sig_transdc_resp-reg_receiver"/>
</dbReference>
<dbReference type="Pfam" id="PF00072">
    <property type="entry name" value="Response_reg"/>
    <property type="match status" value="1"/>
</dbReference>
<dbReference type="Proteomes" id="UP000188586">
    <property type="component" value="Unassembled WGS sequence"/>
</dbReference>
<keyword evidence="3" id="KW-0067">ATP-binding</keyword>
<dbReference type="InterPro" id="IPR011006">
    <property type="entry name" value="CheY-like_superfamily"/>
</dbReference>
<dbReference type="PROSITE" id="PS50110">
    <property type="entry name" value="RESPONSE_REGULATORY"/>
    <property type="match status" value="1"/>
</dbReference>
<dbReference type="SUPFAM" id="SSF52540">
    <property type="entry name" value="P-loop containing nucleoside triphosphate hydrolases"/>
    <property type="match status" value="1"/>
</dbReference>
<dbReference type="SUPFAM" id="SSF52172">
    <property type="entry name" value="CheY-like"/>
    <property type="match status" value="1"/>
</dbReference>
<evidence type="ECO:0000256" key="7">
    <source>
        <dbReference type="ARBA" id="ARBA00023163"/>
    </source>
</evidence>
<dbReference type="RefSeq" id="WP_014961525.1">
    <property type="nucleotide sequence ID" value="NZ_JBPKCJ010000006.1"/>
</dbReference>
<dbReference type="Gene3D" id="3.40.50.300">
    <property type="entry name" value="P-loop containing nucleotide triphosphate hydrolases"/>
    <property type="match status" value="1"/>
</dbReference>
<evidence type="ECO:0000256" key="6">
    <source>
        <dbReference type="ARBA" id="ARBA00023125"/>
    </source>
</evidence>
<dbReference type="InterPro" id="IPR002078">
    <property type="entry name" value="Sigma_54_int"/>
</dbReference>
<organism evidence="12 14">
    <name type="scientific">Leptospirillum ferriphilum</name>
    <dbReference type="NCBI Taxonomy" id="178606"/>
    <lineage>
        <taxon>Bacteria</taxon>
        <taxon>Pseudomonadati</taxon>
        <taxon>Nitrospirota</taxon>
        <taxon>Nitrospiria</taxon>
        <taxon>Nitrospirales</taxon>
        <taxon>Nitrospiraceae</taxon>
        <taxon>Leptospirillum</taxon>
    </lineage>
</organism>
<dbReference type="AlphaFoldDB" id="A0A094W6Y7"/>
<evidence type="ECO:0000256" key="2">
    <source>
        <dbReference type="ARBA" id="ARBA00022741"/>
    </source>
</evidence>
<dbReference type="InterPro" id="IPR002197">
    <property type="entry name" value="HTH_Fis"/>
</dbReference>
<dbReference type="Pfam" id="PF00158">
    <property type="entry name" value="Sigma54_activat"/>
    <property type="match status" value="1"/>
</dbReference>
<keyword evidence="2" id="KW-0547">Nucleotide-binding</keyword>
<dbReference type="InterPro" id="IPR025662">
    <property type="entry name" value="Sigma_54_int_dom_ATP-bd_1"/>
</dbReference>
<dbReference type="Pfam" id="PF02954">
    <property type="entry name" value="HTH_8"/>
    <property type="match status" value="1"/>
</dbReference>
<dbReference type="InterPro" id="IPR058031">
    <property type="entry name" value="AAA_lid_NorR"/>
</dbReference>
<dbReference type="EMBL" id="MPOJ01000015">
    <property type="protein sequence ID" value="OOH72167.1"/>
    <property type="molecule type" value="Genomic_DNA"/>
</dbReference>
<dbReference type="GO" id="GO:0000160">
    <property type="term" value="P:phosphorelay signal transduction system"/>
    <property type="evidence" value="ECO:0007669"/>
    <property type="project" value="UniProtKB-KW"/>
</dbReference>
<dbReference type="PANTHER" id="PTHR32071:SF113">
    <property type="entry name" value="ALGINATE BIOSYNTHESIS TRANSCRIPTIONAL REGULATORY PROTEIN ALGB"/>
    <property type="match status" value="1"/>
</dbReference>
<comment type="caution">
    <text evidence="12">The sequence shown here is derived from an EMBL/GenBank/DDBJ whole genome shotgun (WGS) entry which is preliminary data.</text>
</comment>
<evidence type="ECO:0000256" key="4">
    <source>
        <dbReference type="ARBA" id="ARBA00023012"/>
    </source>
</evidence>
<name>A0A094W6Y7_9BACT</name>
<dbReference type="PROSITE" id="PS50045">
    <property type="entry name" value="SIGMA54_INTERACT_4"/>
    <property type="match status" value="1"/>
</dbReference>
<proteinExistence type="predicted"/>
<dbReference type="GO" id="GO:0005524">
    <property type="term" value="F:ATP binding"/>
    <property type="evidence" value="ECO:0007669"/>
    <property type="project" value="UniProtKB-KW"/>
</dbReference>
<dbReference type="Gene3D" id="1.10.8.60">
    <property type="match status" value="1"/>
</dbReference>
<evidence type="ECO:0000313" key="15">
    <source>
        <dbReference type="Proteomes" id="UP000188586"/>
    </source>
</evidence>
<keyword evidence="7" id="KW-0804">Transcription</keyword>
<dbReference type="SUPFAM" id="SSF46689">
    <property type="entry name" value="Homeodomain-like"/>
    <property type="match status" value="1"/>
</dbReference>
<gene>
    <name evidence="13" type="ORF">BOX24_07175</name>
    <name evidence="12" type="ORF">LptCag_0279</name>
</gene>
<evidence type="ECO:0000313" key="13">
    <source>
        <dbReference type="EMBL" id="OOH72167.1"/>
    </source>
</evidence>